<sequence length="71" mass="7645">MRKRERAGRWAFILLSGAVSAAVVYVFGPNAPDIVASLAVGSVVFLMFSVALTVSNERVKQILIDLLSLLP</sequence>
<dbReference type="OrthoDB" id="293030at2157"/>
<keyword evidence="3" id="KW-1185">Reference proteome</keyword>
<evidence type="ECO:0000256" key="1">
    <source>
        <dbReference type="SAM" id="Phobius"/>
    </source>
</evidence>
<reference evidence="2 3" key="1">
    <citation type="submission" date="2015-12" db="EMBL/GenBank/DDBJ databases">
        <title>Haloferax profundi sp. nov. isolated from the Discovery deep brine-seawater interface in the Red Sea.</title>
        <authorList>
            <person name="Zhang G."/>
            <person name="Stingl U."/>
            <person name="Rashid M."/>
        </authorList>
    </citation>
    <scope>NUCLEOTIDE SEQUENCE [LARGE SCALE GENOMIC DNA]</scope>
    <source>
        <strain evidence="2 3">SB29</strain>
    </source>
</reference>
<evidence type="ECO:0000313" key="3">
    <source>
        <dbReference type="Proteomes" id="UP000053157"/>
    </source>
</evidence>
<accession>A0A0W1RDU4</accession>
<organism evidence="2 3">
    <name type="scientific">Haloferax profundi</name>
    <dbReference type="NCBI Taxonomy" id="1544718"/>
    <lineage>
        <taxon>Archaea</taxon>
        <taxon>Methanobacteriati</taxon>
        <taxon>Methanobacteriota</taxon>
        <taxon>Stenosarchaea group</taxon>
        <taxon>Halobacteria</taxon>
        <taxon>Halobacteriales</taxon>
        <taxon>Haloferacaceae</taxon>
        <taxon>Haloferax</taxon>
    </lineage>
</organism>
<dbReference type="Proteomes" id="UP000053157">
    <property type="component" value="Unassembled WGS sequence"/>
</dbReference>
<gene>
    <name evidence="2" type="ORF">AUR66_19995</name>
</gene>
<feature type="transmembrane region" description="Helical" evidence="1">
    <location>
        <begin position="34"/>
        <end position="54"/>
    </location>
</feature>
<feature type="transmembrane region" description="Helical" evidence="1">
    <location>
        <begin position="7"/>
        <end position="28"/>
    </location>
</feature>
<keyword evidence="1" id="KW-0472">Membrane</keyword>
<keyword evidence="1" id="KW-0812">Transmembrane</keyword>
<evidence type="ECO:0000313" key="2">
    <source>
        <dbReference type="EMBL" id="KTG11612.1"/>
    </source>
</evidence>
<protein>
    <submittedName>
        <fullName evidence="2">Uncharacterized protein</fullName>
    </submittedName>
</protein>
<proteinExistence type="predicted"/>
<comment type="caution">
    <text evidence="2">The sequence shown here is derived from an EMBL/GenBank/DDBJ whole genome shotgun (WGS) entry which is preliminary data.</text>
</comment>
<dbReference type="AlphaFoldDB" id="A0A0W1RDU4"/>
<dbReference type="RefSeq" id="WP_058573589.1">
    <property type="nucleotide sequence ID" value="NZ_LOPV01000646.1"/>
</dbReference>
<dbReference type="EMBL" id="LOPV01000646">
    <property type="protein sequence ID" value="KTG11612.1"/>
    <property type="molecule type" value="Genomic_DNA"/>
</dbReference>
<name>A0A0W1RDU4_9EURY</name>
<keyword evidence="1" id="KW-1133">Transmembrane helix</keyword>